<keyword evidence="7" id="KW-0418">Kinase</keyword>
<feature type="transmembrane region" description="Helical" evidence="11">
    <location>
        <begin position="153"/>
        <end position="174"/>
    </location>
</feature>
<evidence type="ECO:0000259" key="13">
    <source>
        <dbReference type="PROSITE" id="PS50885"/>
    </source>
</evidence>
<evidence type="ECO:0000256" key="9">
    <source>
        <dbReference type="ARBA" id="ARBA00023012"/>
    </source>
</evidence>
<dbReference type="SMART" id="SM00387">
    <property type="entry name" value="HATPase_c"/>
    <property type="match status" value="1"/>
</dbReference>
<comment type="subcellular location">
    <subcellularLocation>
        <location evidence="2">Membrane</location>
    </subcellularLocation>
</comment>
<dbReference type="RefSeq" id="WP_094785757.1">
    <property type="nucleotide sequence ID" value="NZ_NDXW01000001.1"/>
</dbReference>
<evidence type="ECO:0000313" key="15">
    <source>
        <dbReference type="Proteomes" id="UP000257039"/>
    </source>
</evidence>
<proteinExistence type="predicted"/>
<dbReference type="Gene3D" id="3.30.565.10">
    <property type="entry name" value="Histidine kinase-like ATPase, C-terminal domain"/>
    <property type="match status" value="1"/>
</dbReference>
<keyword evidence="15" id="KW-1185">Reference proteome</keyword>
<keyword evidence="4" id="KW-0597">Phosphoprotein</keyword>
<dbReference type="AlphaFoldDB" id="A0A4P9VJ64"/>
<evidence type="ECO:0000256" key="10">
    <source>
        <dbReference type="ARBA" id="ARBA00023136"/>
    </source>
</evidence>
<dbReference type="GO" id="GO:0005886">
    <property type="term" value="C:plasma membrane"/>
    <property type="evidence" value="ECO:0007669"/>
    <property type="project" value="TreeGrafter"/>
</dbReference>
<feature type="domain" description="HAMP" evidence="13">
    <location>
        <begin position="180"/>
        <end position="232"/>
    </location>
</feature>
<name>A0A4P9VJ64_9GAMM</name>
<dbReference type="EC" id="2.7.13.3" evidence="3"/>
<dbReference type="PROSITE" id="PS50885">
    <property type="entry name" value="HAMP"/>
    <property type="match status" value="1"/>
</dbReference>
<keyword evidence="5" id="KW-0808">Transferase</keyword>
<evidence type="ECO:0000256" key="2">
    <source>
        <dbReference type="ARBA" id="ARBA00004370"/>
    </source>
</evidence>
<reference evidence="14 15" key="1">
    <citation type="submission" date="2017-04" db="EMBL/GenBank/DDBJ databases">
        <title>Draft genome sequence of Zooshikella ganghwensis VG4 isolated from Red Sea sediments.</title>
        <authorList>
            <person name="Rehman Z."/>
            <person name="Alam I."/>
            <person name="Kamau A."/>
            <person name="Bajic V."/>
            <person name="Leiknes T."/>
        </authorList>
    </citation>
    <scope>NUCLEOTIDE SEQUENCE [LARGE SCALE GENOMIC DNA]</scope>
    <source>
        <strain evidence="14 15">VG4</strain>
    </source>
</reference>
<dbReference type="SUPFAM" id="SSF55874">
    <property type="entry name" value="ATPase domain of HSP90 chaperone/DNA topoisomerase II/histidine kinase"/>
    <property type="match status" value="1"/>
</dbReference>
<keyword evidence="6 11" id="KW-0812">Transmembrane</keyword>
<evidence type="ECO:0000259" key="12">
    <source>
        <dbReference type="PROSITE" id="PS50109"/>
    </source>
</evidence>
<evidence type="ECO:0000256" key="4">
    <source>
        <dbReference type="ARBA" id="ARBA00022553"/>
    </source>
</evidence>
<organism evidence="14 15">
    <name type="scientific">Zooshikella ganghwensis</name>
    <dbReference type="NCBI Taxonomy" id="202772"/>
    <lineage>
        <taxon>Bacteria</taxon>
        <taxon>Pseudomonadati</taxon>
        <taxon>Pseudomonadota</taxon>
        <taxon>Gammaproteobacteria</taxon>
        <taxon>Oceanospirillales</taxon>
        <taxon>Zooshikellaceae</taxon>
        <taxon>Zooshikella</taxon>
    </lineage>
</organism>
<evidence type="ECO:0000256" key="5">
    <source>
        <dbReference type="ARBA" id="ARBA00022679"/>
    </source>
</evidence>
<keyword evidence="8 11" id="KW-1133">Transmembrane helix</keyword>
<dbReference type="Proteomes" id="UP000257039">
    <property type="component" value="Unassembled WGS sequence"/>
</dbReference>
<dbReference type="InterPro" id="IPR003660">
    <property type="entry name" value="HAMP_dom"/>
</dbReference>
<feature type="domain" description="Histidine kinase" evidence="12">
    <location>
        <begin position="240"/>
        <end position="444"/>
    </location>
</feature>
<dbReference type="PRINTS" id="PR00344">
    <property type="entry name" value="BCTRLSENSOR"/>
</dbReference>
<dbReference type="Pfam" id="PF02518">
    <property type="entry name" value="HATPase_c"/>
    <property type="match status" value="1"/>
</dbReference>
<evidence type="ECO:0000256" key="11">
    <source>
        <dbReference type="SAM" id="Phobius"/>
    </source>
</evidence>
<dbReference type="PANTHER" id="PTHR45436">
    <property type="entry name" value="SENSOR HISTIDINE KINASE YKOH"/>
    <property type="match status" value="1"/>
</dbReference>
<evidence type="ECO:0000256" key="8">
    <source>
        <dbReference type="ARBA" id="ARBA00022989"/>
    </source>
</evidence>
<dbReference type="InterPro" id="IPR036097">
    <property type="entry name" value="HisK_dim/P_sf"/>
</dbReference>
<dbReference type="SUPFAM" id="SSF47384">
    <property type="entry name" value="Homodimeric domain of signal transducing histidine kinase"/>
    <property type="match status" value="1"/>
</dbReference>
<dbReference type="PANTHER" id="PTHR45436:SF5">
    <property type="entry name" value="SENSOR HISTIDINE KINASE TRCS"/>
    <property type="match status" value="1"/>
</dbReference>
<dbReference type="PROSITE" id="PS50109">
    <property type="entry name" value="HIS_KIN"/>
    <property type="match status" value="1"/>
</dbReference>
<dbReference type="InterPro" id="IPR003594">
    <property type="entry name" value="HATPase_dom"/>
</dbReference>
<sequence length="448" mass="50096">MKSISRTLTWGLAGSVILLSIIITLLTYLTLNNTYKTFFNTRLNSEIESLVSTLEIQQQKIVLDEDKLNLYYSHIYSGHYFIISTHNQRVQSRSLWDFSSIPQPQLAAGKRLRREITGPDDQQLILLSQGFSQKGLPFTITVAEDVSVLTHHFQVVTLSLVAGLITVLIVLILLQQWLLKKSLKPLVSLATSIQSLKNGELTTLSTSQTPKELIPLVETINQLLENTAALLSRSRNATGDLGHSLKTPLAVIQQLAQTELNDHPVKSQLLKQTNTIRALTEQTLTKARLAGNILPGALFDPQNDLMDLIHSLDTIYQHKQTRIEWQPHQWPNRLHINREDALELLGNLLDNACKWSKSTVLLNISTQENTSTITIDDDGPGIDDAQLHMIIKRGKRLDEQVEGHGLGLNIVENIVKYYKGTINFKGHHPSLGGLSVSINLPQSPTNYS</sequence>
<protein>
    <recommendedName>
        <fullName evidence="3">histidine kinase</fullName>
        <ecNumber evidence="3">2.7.13.3</ecNumber>
    </recommendedName>
</protein>
<feature type="transmembrane region" description="Helical" evidence="11">
    <location>
        <begin position="12"/>
        <end position="31"/>
    </location>
</feature>
<keyword evidence="10 11" id="KW-0472">Membrane</keyword>
<comment type="caution">
    <text evidence="14">The sequence shown here is derived from an EMBL/GenBank/DDBJ whole genome shotgun (WGS) entry which is preliminary data.</text>
</comment>
<dbReference type="InterPro" id="IPR050428">
    <property type="entry name" value="TCS_sensor_his_kinase"/>
</dbReference>
<comment type="catalytic activity">
    <reaction evidence="1">
        <text>ATP + protein L-histidine = ADP + protein N-phospho-L-histidine.</text>
        <dbReference type="EC" id="2.7.13.3"/>
    </reaction>
</comment>
<evidence type="ECO:0000256" key="6">
    <source>
        <dbReference type="ARBA" id="ARBA00022692"/>
    </source>
</evidence>
<gene>
    <name evidence="14" type="ORF">B9G39_01470</name>
</gene>
<evidence type="ECO:0000256" key="3">
    <source>
        <dbReference type="ARBA" id="ARBA00012438"/>
    </source>
</evidence>
<keyword evidence="9" id="KW-0902">Two-component regulatory system</keyword>
<dbReference type="Gene3D" id="1.10.287.130">
    <property type="match status" value="1"/>
</dbReference>
<dbReference type="EMBL" id="NDXW01000001">
    <property type="protein sequence ID" value="RDH42220.1"/>
    <property type="molecule type" value="Genomic_DNA"/>
</dbReference>
<dbReference type="InterPro" id="IPR004358">
    <property type="entry name" value="Sig_transdc_His_kin-like_C"/>
</dbReference>
<dbReference type="InterPro" id="IPR036890">
    <property type="entry name" value="HATPase_C_sf"/>
</dbReference>
<accession>A0A4P9VJ64</accession>
<evidence type="ECO:0000256" key="7">
    <source>
        <dbReference type="ARBA" id="ARBA00022777"/>
    </source>
</evidence>
<dbReference type="InterPro" id="IPR005467">
    <property type="entry name" value="His_kinase_dom"/>
</dbReference>
<evidence type="ECO:0000313" key="14">
    <source>
        <dbReference type="EMBL" id="RDH42220.1"/>
    </source>
</evidence>
<dbReference type="GO" id="GO:0000155">
    <property type="term" value="F:phosphorelay sensor kinase activity"/>
    <property type="evidence" value="ECO:0007669"/>
    <property type="project" value="InterPro"/>
</dbReference>
<evidence type="ECO:0000256" key="1">
    <source>
        <dbReference type="ARBA" id="ARBA00000085"/>
    </source>
</evidence>